<dbReference type="PANTHER" id="PTHR10492:SF57">
    <property type="entry name" value="ATP-DEPENDENT DNA HELICASE"/>
    <property type="match status" value="1"/>
</dbReference>
<keyword evidence="1" id="KW-0227">DNA damage</keyword>
<comment type="cofactor">
    <cofactor evidence="1">
        <name>Mg(2+)</name>
        <dbReference type="ChEBI" id="CHEBI:18420"/>
    </cofactor>
</comment>
<comment type="catalytic activity">
    <reaction evidence="1">
        <text>ATP + H2O = ADP + phosphate + H(+)</text>
        <dbReference type="Rhea" id="RHEA:13065"/>
        <dbReference type="ChEBI" id="CHEBI:15377"/>
        <dbReference type="ChEBI" id="CHEBI:15378"/>
        <dbReference type="ChEBI" id="CHEBI:30616"/>
        <dbReference type="ChEBI" id="CHEBI:43474"/>
        <dbReference type="ChEBI" id="CHEBI:456216"/>
        <dbReference type="EC" id="5.6.2.3"/>
    </reaction>
</comment>
<evidence type="ECO:0000259" key="2">
    <source>
        <dbReference type="Pfam" id="PF05970"/>
    </source>
</evidence>
<keyword evidence="1" id="KW-0233">DNA recombination</keyword>
<dbReference type="Pfam" id="PF05970">
    <property type="entry name" value="PIF1"/>
    <property type="match status" value="1"/>
</dbReference>
<dbReference type="InterPro" id="IPR010285">
    <property type="entry name" value="DNA_helicase_pif1-like_DEAD"/>
</dbReference>
<comment type="caution">
    <text evidence="3">The sequence shown here is derived from an EMBL/GenBank/DDBJ whole genome shotgun (WGS) entry which is preliminary data.</text>
</comment>
<keyword evidence="4" id="KW-1185">Reference proteome</keyword>
<dbReference type="Gene3D" id="3.40.50.300">
    <property type="entry name" value="P-loop containing nucleotide triphosphate hydrolases"/>
    <property type="match status" value="1"/>
</dbReference>
<dbReference type="InterPro" id="IPR027417">
    <property type="entry name" value="P-loop_NTPase"/>
</dbReference>
<dbReference type="GO" id="GO:0043139">
    <property type="term" value="F:5'-3' DNA helicase activity"/>
    <property type="evidence" value="ECO:0007669"/>
    <property type="project" value="UniProtKB-EC"/>
</dbReference>
<dbReference type="GO" id="GO:0000723">
    <property type="term" value="P:telomere maintenance"/>
    <property type="evidence" value="ECO:0007669"/>
    <property type="project" value="InterPro"/>
</dbReference>
<dbReference type="EC" id="5.6.2.3" evidence="1"/>
<organism evidence="3 4">
    <name type="scientific">Araneus ventricosus</name>
    <name type="common">Orbweaver spider</name>
    <name type="synonym">Epeira ventricosa</name>
    <dbReference type="NCBI Taxonomy" id="182803"/>
    <lineage>
        <taxon>Eukaryota</taxon>
        <taxon>Metazoa</taxon>
        <taxon>Ecdysozoa</taxon>
        <taxon>Arthropoda</taxon>
        <taxon>Chelicerata</taxon>
        <taxon>Arachnida</taxon>
        <taxon>Araneae</taxon>
        <taxon>Araneomorphae</taxon>
        <taxon>Entelegynae</taxon>
        <taxon>Araneoidea</taxon>
        <taxon>Araneidae</taxon>
        <taxon>Araneus</taxon>
    </lineage>
</organism>
<sequence length="99" mass="11165">MQEINYDTELLQQRLSELVPRLNPEQKPIFHNVLKQVQSGESGLYFLNAPGGTVKTFLLKLLFAQIRKDKKVAIAVASLGIAATLLDAGERHTRYLSYH</sequence>
<dbReference type="PANTHER" id="PTHR10492">
    <property type="match status" value="1"/>
</dbReference>
<dbReference type="SUPFAM" id="SSF52540">
    <property type="entry name" value="P-loop containing nucleoside triphosphate hydrolases"/>
    <property type="match status" value="1"/>
</dbReference>
<gene>
    <name evidence="3" type="ORF">AVEN_130314_1</name>
</gene>
<dbReference type="GO" id="GO:0006310">
    <property type="term" value="P:DNA recombination"/>
    <property type="evidence" value="ECO:0007669"/>
    <property type="project" value="UniProtKB-KW"/>
</dbReference>
<evidence type="ECO:0000313" key="3">
    <source>
        <dbReference type="EMBL" id="GBL90190.1"/>
    </source>
</evidence>
<name>A0A4Y2BDB3_ARAVE</name>
<protein>
    <recommendedName>
        <fullName evidence="1">ATP-dependent DNA helicase</fullName>
        <ecNumber evidence="1">5.6.2.3</ecNumber>
    </recommendedName>
</protein>
<dbReference type="EMBL" id="BGPR01000070">
    <property type="protein sequence ID" value="GBL90190.1"/>
    <property type="molecule type" value="Genomic_DNA"/>
</dbReference>
<feature type="domain" description="DNA helicase Pif1-like DEAD-box helicase" evidence="2">
    <location>
        <begin position="22"/>
        <end position="90"/>
    </location>
</feature>
<dbReference type="AlphaFoldDB" id="A0A4Y2BDB3"/>
<dbReference type="GO" id="GO:0005524">
    <property type="term" value="F:ATP binding"/>
    <property type="evidence" value="ECO:0007669"/>
    <property type="project" value="UniProtKB-KW"/>
</dbReference>
<keyword evidence="1" id="KW-0347">Helicase</keyword>
<keyword evidence="1" id="KW-0378">Hydrolase</keyword>
<keyword evidence="1" id="KW-0234">DNA repair</keyword>
<dbReference type="GO" id="GO:0006281">
    <property type="term" value="P:DNA repair"/>
    <property type="evidence" value="ECO:0007669"/>
    <property type="project" value="UniProtKB-KW"/>
</dbReference>
<accession>A0A4Y2BDB3</accession>
<keyword evidence="1" id="KW-0547">Nucleotide-binding</keyword>
<dbReference type="OrthoDB" id="272985at2759"/>
<evidence type="ECO:0000313" key="4">
    <source>
        <dbReference type="Proteomes" id="UP000499080"/>
    </source>
</evidence>
<reference evidence="3 4" key="1">
    <citation type="journal article" date="2019" name="Sci. Rep.">
        <title>Orb-weaving spider Araneus ventricosus genome elucidates the spidroin gene catalogue.</title>
        <authorList>
            <person name="Kono N."/>
            <person name="Nakamura H."/>
            <person name="Ohtoshi R."/>
            <person name="Moran D.A.P."/>
            <person name="Shinohara A."/>
            <person name="Yoshida Y."/>
            <person name="Fujiwara M."/>
            <person name="Mori M."/>
            <person name="Tomita M."/>
            <person name="Arakawa K."/>
        </authorList>
    </citation>
    <scope>NUCLEOTIDE SEQUENCE [LARGE SCALE GENOMIC DNA]</scope>
</reference>
<dbReference type="GO" id="GO:0016887">
    <property type="term" value="F:ATP hydrolysis activity"/>
    <property type="evidence" value="ECO:0007669"/>
    <property type="project" value="RHEA"/>
</dbReference>
<comment type="similarity">
    <text evidence="1">Belongs to the helicase family.</text>
</comment>
<keyword evidence="1" id="KW-0067">ATP-binding</keyword>
<proteinExistence type="inferred from homology"/>
<evidence type="ECO:0000256" key="1">
    <source>
        <dbReference type="RuleBase" id="RU363044"/>
    </source>
</evidence>
<dbReference type="Proteomes" id="UP000499080">
    <property type="component" value="Unassembled WGS sequence"/>
</dbReference>